<accession>A0AC60VW00</accession>
<organism evidence="1 2">
    <name type="scientific">Candidatus Nitrosomaritimum aestuariumsis</name>
    <dbReference type="NCBI Taxonomy" id="3342354"/>
    <lineage>
        <taxon>Archaea</taxon>
        <taxon>Nitrososphaerota</taxon>
        <taxon>Nitrososphaeria</taxon>
        <taxon>Nitrosopumilales</taxon>
        <taxon>Nitrosopumilaceae</taxon>
        <taxon>Candidatus Nitrosomaritimum</taxon>
    </lineage>
</organism>
<evidence type="ECO:0000313" key="2">
    <source>
        <dbReference type="Proteomes" id="UP000559653"/>
    </source>
</evidence>
<dbReference type="EMBL" id="JACEMZ010000001">
    <property type="protein sequence ID" value="MBA4451556.1"/>
    <property type="molecule type" value="Genomic_DNA"/>
</dbReference>
<protein>
    <submittedName>
        <fullName evidence="1">Uncharacterized protein</fullName>
    </submittedName>
</protein>
<reference evidence="1 2" key="1">
    <citation type="journal article" date="2020" name="Appl. Environ. Microbiol.">
        <title>Genomic Characteristics of a Novel Species of Ammonia-Oxidizing Archaea from the Jiulong River Estuary.</title>
        <authorList>
            <person name="Zou D."/>
            <person name="Wan R."/>
            <person name="Han L."/>
            <person name="Xu M.N."/>
            <person name="Liu Y."/>
            <person name="Liu H."/>
            <person name="Kao S.J."/>
            <person name="Li M."/>
        </authorList>
    </citation>
    <scope>NUCLEOTIDE SEQUENCE [LARGE SCALE GENOMIC DNA]</scope>
    <source>
        <strain evidence="1">W1bin1</strain>
    </source>
</reference>
<dbReference type="Proteomes" id="UP000559653">
    <property type="component" value="Unassembled WGS sequence"/>
</dbReference>
<gene>
    <name evidence="1" type="ORF">H2B03_00030</name>
</gene>
<name>A0AC60VW00_9ARCH</name>
<evidence type="ECO:0000313" key="1">
    <source>
        <dbReference type="EMBL" id="MBA4451556.1"/>
    </source>
</evidence>
<proteinExistence type="predicted"/>
<sequence>MTDRKKKAKLIILLGIIWVVVTLPLPWIINNPAVSDSQLNTILSIIGILSIPFIMLGVAWTLKPELTT</sequence>
<comment type="caution">
    <text evidence="1">The sequence shown here is derived from an EMBL/GenBank/DDBJ whole genome shotgun (WGS) entry which is preliminary data.</text>
</comment>